<dbReference type="GO" id="GO:0008967">
    <property type="term" value="F:phosphoglycolate phosphatase activity"/>
    <property type="evidence" value="ECO:0007669"/>
    <property type="project" value="TreeGrafter"/>
</dbReference>
<name>A0A4R9ABG4_9MICO</name>
<dbReference type="GO" id="GO:0006281">
    <property type="term" value="P:DNA repair"/>
    <property type="evidence" value="ECO:0007669"/>
    <property type="project" value="TreeGrafter"/>
</dbReference>
<dbReference type="SUPFAM" id="SSF56784">
    <property type="entry name" value="HAD-like"/>
    <property type="match status" value="1"/>
</dbReference>
<dbReference type="OrthoDB" id="5504491at2"/>
<dbReference type="PANTHER" id="PTHR43434:SF19">
    <property type="entry name" value="PHOSPHONOACETALDEHYDE HYDROLASE"/>
    <property type="match status" value="1"/>
</dbReference>
<dbReference type="Proteomes" id="UP000297447">
    <property type="component" value="Unassembled WGS sequence"/>
</dbReference>
<dbReference type="RefSeq" id="WP_134517671.1">
    <property type="nucleotide sequence ID" value="NZ_SOHE01000006.1"/>
</dbReference>
<dbReference type="EMBL" id="SOHE01000006">
    <property type="protein sequence ID" value="TFD55503.1"/>
    <property type="molecule type" value="Genomic_DNA"/>
</dbReference>
<dbReference type="InterPro" id="IPR036412">
    <property type="entry name" value="HAD-like_sf"/>
</dbReference>
<dbReference type="AlphaFoldDB" id="A0A4R9ABG4"/>
<keyword evidence="1" id="KW-0378">Hydrolase</keyword>
<organism evidence="1 2">
    <name type="scientific">Cryobacterium frigoriphilum</name>
    <dbReference type="NCBI Taxonomy" id="1259150"/>
    <lineage>
        <taxon>Bacteria</taxon>
        <taxon>Bacillati</taxon>
        <taxon>Actinomycetota</taxon>
        <taxon>Actinomycetes</taxon>
        <taxon>Micrococcales</taxon>
        <taxon>Microbacteriaceae</taxon>
        <taxon>Cryobacterium</taxon>
    </lineage>
</organism>
<reference evidence="1 2" key="1">
    <citation type="submission" date="2019-03" db="EMBL/GenBank/DDBJ databases">
        <title>Genomics of glacier-inhabiting Cryobacterium strains.</title>
        <authorList>
            <person name="Liu Q."/>
            <person name="Xin Y.-H."/>
        </authorList>
    </citation>
    <scope>NUCLEOTIDE SEQUENCE [LARGE SCALE GENOMIC DNA]</scope>
    <source>
        <strain evidence="1 2">Hh14</strain>
    </source>
</reference>
<proteinExistence type="predicted"/>
<dbReference type="NCBIfam" id="TIGR03351">
    <property type="entry name" value="PhnX-like"/>
    <property type="match status" value="1"/>
</dbReference>
<evidence type="ECO:0000313" key="1">
    <source>
        <dbReference type="EMBL" id="TFD55503.1"/>
    </source>
</evidence>
<dbReference type="InterPro" id="IPR023214">
    <property type="entry name" value="HAD_sf"/>
</dbReference>
<dbReference type="SFLD" id="SFLDS00003">
    <property type="entry name" value="Haloacid_Dehalogenase"/>
    <property type="match status" value="1"/>
</dbReference>
<dbReference type="Gene3D" id="3.40.50.1000">
    <property type="entry name" value="HAD superfamily/HAD-like"/>
    <property type="match status" value="1"/>
</dbReference>
<comment type="caution">
    <text evidence="1">The sequence shown here is derived from an EMBL/GenBank/DDBJ whole genome shotgun (WGS) entry which is preliminary data.</text>
</comment>
<dbReference type="InterPro" id="IPR022468">
    <property type="entry name" value="PhnX-like"/>
</dbReference>
<dbReference type="SFLD" id="SFLDG01129">
    <property type="entry name" value="C1.5:_HAD__Beta-PGM__Phosphata"/>
    <property type="match status" value="1"/>
</dbReference>
<accession>A0A4R9ABG4</accession>
<gene>
    <name evidence="1" type="ORF">E3T55_00725</name>
</gene>
<dbReference type="PANTHER" id="PTHR43434">
    <property type="entry name" value="PHOSPHOGLYCOLATE PHOSPHATASE"/>
    <property type="match status" value="1"/>
</dbReference>
<evidence type="ECO:0000313" key="2">
    <source>
        <dbReference type="Proteomes" id="UP000297447"/>
    </source>
</evidence>
<sequence>MTISDGTFIADATDIDAEQHDAGQHDAGQHETEQYESEEYDDDFEELDVELVVLDMAGTTVRDDGLVERAFVVAARAVGLATTDDALEAALDYVRETMGQSKIQVFRALTESEDDAAAANLAFEAAYLDLVVEAGVTGIEGAEELFRELRDYGVKIALTTGFSRATQDALLDALGWADLIDLTLCPGEAGRGRPFPDLNLTALLRTGATSVAGMVVVGDTASDMLAGVNAGAGLVVGVLSGTHDEETLEDAGADVIIDSIADLAEMLGLRDGDED</sequence>
<dbReference type="GO" id="GO:0005829">
    <property type="term" value="C:cytosol"/>
    <property type="evidence" value="ECO:0007669"/>
    <property type="project" value="TreeGrafter"/>
</dbReference>
<dbReference type="Pfam" id="PF00702">
    <property type="entry name" value="Hydrolase"/>
    <property type="match status" value="1"/>
</dbReference>
<protein>
    <submittedName>
        <fullName evidence="1">Phosphonatase-like hydrolase</fullName>
    </submittedName>
</protein>
<keyword evidence="2" id="KW-1185">Reference proteome</keyword>
<dbReference type="InterPro" id="IPR050155">
    <property type="entry name" value="HAD-like_hydrolase_sf"/>
</dbReference>